<feature type="compositionally biased region" description="Low complexity" evidence="1">
    <location>
        <begin position="35"/>
        <end position="52"/>
    </location>
</feature>
<gene>
    <name evidence="2" type="ORF">CMQ_4723</name>
</gene>
<organism evidence="3">
    <name type="scientific">Grosmannia clavigera (strain kw1407 / UAMH 11150)</name>
    <name type="common">Blue stain fungus</name>
    <name type="synonym">Graphiocladiella clavigera</name>
    <dbReference type="NCBI Taxonomy" id="655863"/>
    <lineage>
        <taxon>Eukaryota</taxon>
        <taxon>Fungi</taxon>
        <taxon>Dikarya</taxon>
        <taxon>Ascomycota</taxon>
        <taxon>Pezizomycotina</taxon>
        <taxon>Sordariomycetes</taxon>
        <taxon>Sordariomycetidae</taxon>
        <taxon>Ophiostomatales</taxon>
        <taxon>Ophiostomataceae</taxon>
        <taxon>Leptographium</taxon>
    </lineage>
</organism>
<dbReference type="AlphaFoldDB" id="F0XU44"/>
<feature type="compositionally biased region" description="Basic and acidic residues" evidence="1">
    <location>
        <begin position="53"/>
        <end position="71"/>
    </location>
</feature>
<sequence length="71" mass="8257">MAVLLLLPAVSSKAYRTRKNWELRCILFRGKLRVGTTEAEAKSSSSSGVSDSLDLKEKERRRNRRRYDEDR</sequence>
<dbReference type="InParanoid" id="F0XU44"/>
<protein>
    <submittedName>
        <fullName evidence="2">Uncharacterized protein</fullName>
    </submittedName>
</protein>
<proteinExistence type="predicted"/>
<reference evidence="2 3" key="1">
    <citation type="journal article" date="2011" name="Proc. Natl. Acad. Sci. U.S.A.">
        <title>Genome and transcriptome analyses of the mountain pine beetle-fungal symbiont Grosmannia clavigera, a lodgepole pine pathogen.</title>
        <authorList>
            <person name="DiGuistini S."/>
            <person name="Wang Y."/>
            <person name="Liao N.Y."/>
            <person name="Taylor G."/>
            <person name="Tanguay P."/>
            <person name="Feau N."/>
            <person name="Henrissat B."/>
            <person name="Chan S.K."/>
            <person name="Hesse-Orce U."/>
            <person name="Alamouti S.M."/>
            <person name="Tsui C.K.M."/>
            <person name="Docking R.T."/>
            <person name="Levasseur A."/>
            <person name="Haridas S."/>
            <person name="Robertson G."/>
            <person name="Birol I."/>
            <person name="Holt R.A."/>
            <person name="Marra M.A."/>
            <person name="Hamelin R.C."/>
            <person name="Hirst M."/>
            <person name="Jones S.J.M."/>
            <person name="Bohlmann J."/>
            <person name="Breuil C."/>
        </authorList>
    </citation>
    <scope>NUCLEOTIDE SEQUENCE [LARGE SCALE GENOMIC DNA]</scope>
    <source>
        <strain evidence="3">kw1407 / UAMH 11150</strain>
    </source>
</reference>
<dbReference type="HOGENOM" id="CLU_2740264_0_0_1"/>
<feature type="region of interest" description="Disordered" evidence="1">
    <location>
        <begin position="35"/>
        <end position="71"/>
    </location>
</feature>
<evidence type="ECO:0000313" key="3">
    <source>
        <dbReference type="Proteomes" id="UP000007796"/>
    </source>
</evidence>
<keyword evidence="3" id="KW-1185">Reference proteome</keyword>
<evidence type="ECO:0000313" key="2">
    <source>
        <dbReference type="EMBL" id="EFW98871.1"/>
    </source>
</evidence>
<dbReference type="RefSeq" id="XP_014168354.1">
    <property type="nucleotide sequence ID" value="XM_014312879.1"/>
</dbReference>
<name>F0XU44_GROCL</name>
<dbReference type="Proteomes" id="UP000007796">
    <property type="component" value="Unassembled WGS sequence"/>
</dbReference>
<evidence type="ECO:0000256" key="1">
    <source>
        <dbReference type="SAM" id="MobiDB-lite"/>
    </source>
</evidence>
<dbReference type="EMBL" id="GL630006">
    <property type="protein sequence ID" value="EFW98871.1"/>
    <property type="molecule type" value="Genomic_DNA"/>
</dbReference>
<accession>F0XU44</accession>
<dbReference type="GeneID" id="25977966"/>